<accession>A0ABV1MU37</accession>
<protein>
    <submittedName>
        <fullName evidence="1">AAA family ATPase</fullName>
    </submittedName>
</protein>
<dbReference type="EMBL" id="JBEGDG010000007">
    <property type="protein sequence ID" value="MEQ6355124.1"/>
    <property type="molecule type" value="Genomic_DNA"/>
</dbReference>
<reference evidence="1 2" key="1">
    <citation type="submission" date="2024-06" db="EMBL/GenBank/DDBJ databases">
        <title>Lysinibacillus zambalefons sp. nov., a Novel Firmicute Isolated from the Poon Bato Zambales Hyperalkaline Spring.</title>
        <authorList>
            <person name="Aja J.A."/>
            <person name="Lazaro J.E.H."/>
            <person name="Llorin L.D."/>
            <person name="Lim K.R."/>
            <person name="Teodosio J."/>
            <person name="Dalisay D.S."/>
        </authorList>
    </citation>
    <scope>NUCLEOTIDE SEQUENCE [LARGE SCALE GENOMIC DNA]</scope>
    <source>
        <strain evidence="1 2">M3</strain>
    </source>
</reference>
<dbReference type="Pfam" id="PF13479">
    <property type="entry name" value="AAA_24"/>
    <property type="match status" value="1"/>
</dbReference>
<comment type="caution">
    <text evidence="1">The sequence shown here is derived from an EMBL/GenBank/DDBJ whole genome shotgun (WGS) entry which is preliminary data.</text>
</comment>
<proteinExistence type="predicted"/>
<evidence type="ECO:0000313" key="1">
    <source>
        <dbReference type="EMBL" id="MEQ6355124.1"/>
    </source>
</evidence>
<evidence type="ECO:0000313" key="2">
    <source>
        <dbReference type="Proteomes" id="UP001478862"/>
    </source>
</evidence>
<dbReference type="RefSeq" id="WP_349659754.1">
    <property type="nucleotide sequence ID" value="NZ_JBEGDG010000007.1"/>
</dbReference>
<sequence length="359" mass="39730">MALWSTNEVKVDVASYMHYVRGLKKVGKSTLFKELIKKIGNGNMNKGLLISLGDEDGYKALNGLVVAKAPTWSEFIEIVDELVENPKENEFTFIALDTVDELFQIATEEVFRLHKKKYNEVCESLNSALKGYGAGRAKVKELVREQVARLKGSYGLFCIGHTKLRDVNEKGMAEAYQQLTTSLPFDFDSVIADKADIIATISIDKDVIDVEEVNGKKVGSLGGITRWIHFRDDNFNVDCGARFADIVDKVELSADNYLGAIEDAIKSASGKSETEILEKKEIEVKEREVIAEQKAEESKGVDSIENAKLAEIVKTKFPKADAETKAKVKEILTTNDIKLGSPEDAITSELQKAVDLLAD</sequence>
<keyword evidence="2" id="KW-1185">Reference proteome</keyword>
<dbReference type="Proteomes" id="UP001478862">
    <property type="component" value="Unassembled WGS sequence"/>
</dbReference>
<gene>
    <name evidence="1" type="ORF">ABNX05_10895</name>
</gene>
<organism evidence="1 2">
    <name type="scientific">Lysinibacillus zambalensis</name>
    <dbReference type="NCBI Taxonomy" id="3160866"/>
    <lineage>
        <taxon>Bacteria</taxon>
        <taxon>Bacillati</taxon>
        <taxon>Bacillota</taxon>
        <taxon>Bacilli</taxon>
        <taxon>Bacillales</taxon>
        <taxon>Bacillaceae</taxon>
        <taxon>Lysinibacillus</taxon>
    </lineage>
</organism>
<name>A0ABV1MU37_9BACI</name>